<dbReference type="PIRSF" id="PIRSF014897">
    <property type="entry name" value="UCP014897"/>
    <property type="match status" value="1"/>
</dbReference>
<dbReference type="SMART" id="SM01325">
    <property type="entry name" value="DUF3160"/>
    <property type="match status" value="1"/>
</dbReference>
<dbReference type="PROSITE" id="PS51257">
    <property type="entry name" value="PROKAR_LIPOPROTEIN"/>
    <property type="match status" value="1"/>
</dbReference>
<dbReference type="PATRIC" id="fig|1434110.4.peg.4681"/>
<dbReference type="AlphaFoldDB" id="A0A0E3SI33"/>
<dbReference type="Pfam" id="PF11369">
    <property type="entry name" value="DUF3160"/>
    <property type="match status" value="1"/>
</dbReference>
<dbReference type="Proteomes" id="UP000033101">
    <property type="component" value="Chromosome"/>
</dbReference>
<dbReference type="InterPro" id="IPR022601">
    <property type="entry name" value="DUF3160"/>
</dbReference>
<evidence type="ECO:0000313" key="1">
    <source>
        <dbReference type="EMBL" id="AKB80147.1"/>
    </source>
</evidence>
<dbReference type="EMBL" id="CP009516">
    <property type="protein sequence ID" value="AKB80147.1"/>
    <property type="molecule type" value="Genomic_DNA"/>
</dbReference>
<keyword evidence="2" id="KW-1185">Reference proteome</keyword>
<reference evidence="1 2" key="1">
    <citation type="submission" date="2014-07" db="EMBL/GenBank/DDBJ databases">
        <title>Methanogenic archaea and the global carbon cycle.</title>
        <authorList>
            <person name="Henriksen J.R."/>
            <person name="Luke J."/>
            <person name="Reinhart S."/>
            <person name="Benedict M.N."/>
            <person name="Youngblut N.D."/>
            <person name="Metcalf M.E."/>
            <person name="Whitaker R.J."/>
            <person name="Metcalf W.W."/>
        </authorList>
    </citation>
    <scope>NUCLEOTIDE SEQUENCE [LARGE SCALE GENOMIC DNA]</scope>
    <source>
        <strain evidence="1 2">HB-1</strain>
    </source>
</reference>
<dbReference type="InterPro" id="IPR016626">
    <property type="entry name" value="UCP014897_arc"/>
</dbReference>
<evidence type="ECO:0000313" key="2">
    <source>
        <dbReference type="Proteomes" id="UP000033101"/>
    </source>
</evidence>
<sequence>MKISELIVIFLLMVSLIFGSGCIDSSSEPVKETGMEGITDNLDNISNDTFFYDTSAPSPVENFSEKSNTIELEKQSSFSGYYSKENLQFGASVPTYSLPLEASEISNYGDFIQNIPLTNESRNLLYKNGFVVIENRAIENLPGAGNTRVNDTYRDLKVADVPIFITSDSLLHLYHIQFDETLKRAESGKFYDELWKLDKALLEASVEDYDSASGLEKEAARRNVAYFAVALSLLEPKSDQIGQSWENFGEIALFDSQEAKKYSFEIPSFVKIDVDTELHLIEEQEGGISPIFKYGEDYSQYTPRGHYTHSEKLKNYFMAMMWHGRISMLLQPEMISSEDPEKEAKIQTIQAFLISDHFDRDKGLRDRWDRIYEVTAFYVGFSDDLGPYEYAKVLDTVFGGNRYGVSFNNESLAELKTELEIYKSPKIYGGTGKIILAGSETENKTLDATKGFRFMGQRYIPDSYVLHKLGTPALNIMDLLGSERAREHLKNMGISESEEHKNSHLSLEKEFGAFDEEDWNKDLYWAQLYTLKPLLVSYPEGYPTFMQTEAWEDKQLNTALASWTELRHDTILYAKQAYFTGSVQIPEEKPVEGYVEPVPEFYARMIALTKMAHSGLAKMEVLDEQSDKDFSTLENTLERLLEISIKELENKELTDEEYEFIRNFDQNISPMLENVDIKSQMSTLVADVYTGPGGSVLEEGTGKLDLIVVAYKQPDGRIVLGAGPVMSYYEFWQPSGERLTDEEWRIMLNNNPPERPEWVESFRG</sequence>
<accession>A0A0E3SI33</accession>
<evidence type="ECO:0008006" key="3">
    <source>
        <dbReference type="Google" id="ProtNLM"/>
    </source>
</evidence>
<gene>
    <name evidence="1" type="ORF">MSHOH_3664</name>
</gene>
<proteinExistence type="predicted"/>
<dbReference type="HOGENOM" id="CLU_015670_1_0_2"/>
<name>A0A0E3SI33_9EURY</name>
<organism evidence="1 2">
    <name type="scientific">Methanosarcina horonobensis HB-1 = JCM 15518</name>
    <dbReference type="NCBI Taxonomy" id="1434110"/>
    <lineage>
        <taxon>Archaea</taxon>
        <taxon>Methanobacteriati</taxon>
        <taxon>Methanobacteriota</taxon>
        <taxon>Stenosarchaea group</taxon>
        <taxon>Methanomicrobia</taxon>
        <taxon>Methanosarcinales</taxon>
        <taxon>Methanosarcinaceae</taxon>
        <taxon>Methanosarcina</taxon>
    </lineage>
</organism>
<protein>
    <recommendedName>
        <fullName evidence="3">dTDP-D-glucose 4,6-dehydratase</fullName>
    </recommendedName>
</protein>
<dbReference type="STRING" id="1434110.MSHOH_3664"/>
<dbReference type="KEGG" id="mhor:MSHOH_3664"/>